<keyword evidence="2" id="KW-0238">DNA-binding</keyword>
<keyword evidence="1" id="KW-0805">Transcription regulation</keyword>
<dbReference type="PROSITE" id="PS50995">
    <property type="entry name" value="HTH_MARR_2"/>
    <property type="match status" value="1"/>
</dbReference>
<organism evidence="5">
    <name type="scientific">marine metagenome</name>
    <dbReference type="NCBI Taxonomy" id="408172"/>
    <lineage>
        <taxon>unclassified sequences</taxon>
        <taxon>metagenomes</taxon>
        <taxon>ecological metagenomes</taxon>
    </lineage>
</organism>
<protein>
    <recommendedName>
        <fullName evidence="4">HTH marR-type domain-containing protein</fullName>
    </recommendedName>
</protein>
<sequence length="148" mass="17166">MMLRPEELKRSFGFLIHDVSRLMRKSFDQHARAIGLTRAQWRVLAHLSRNEGVKQSELADILEIKPITLARLLERLGADDWVERRMDPTDKRARRLYLTEKAKPILSELRKVALAVRHEALEGLPLADQDRLIEQLRLVKSNLLKAGE</sequence>
<dbReference type="InterPro" id="IPR036390">
    <property type="entry name" value="WH_DNA-bd_sf"/>
</dbReference>
<dbReference type="PANTHER" id="PTHR42756">
    <property type="entry name" value="TRANSCRIPTIONAL REGULATOR, MARR"/>
    <property type="match status" value="1"/>
</dbReference>
<keyword evidence="3" id="KW-0804">Transcription</keyword>
<dbReference type="SUPFAM" id="SSF46785">
    <property type="entry name" value="Winged helix' DNA-binding domain"/>
    <property type="match status" value="1"/>
</dbReference>
<gene>
    <name evidence="5" type="ORF">METZ01_LOCUS385775</name>
</gene>
<accession>A0A382UGS5</accession>
<dbReference type="Gene3D" id="1.10.10.10">
    <property type="entry name" value="Winged helix-like DNA-binding domain superfamily/Winged helix DNA-binding domain"/>
    <property type="match status" value="1"/>
</dbReference>
<dbReference type="Pfam" id="PF12802">
    <property type="entry name" value="MarR_2"/>
    <property type="match status" value="1"/>
</dbReference>
<dbReference type="GO" id="GO:0003700">
    <property type="term" value="F:DNA-binding transcription factor activity"/>
    <property type="evidence" value="ECO:0007669"/>
    <property type="project" value="InterPro"/>
</dbReference>
<reference evidence="5" key="1">
    <citation type="submission" date="2018-05" db="EMBL/GenBank/DDBJ databases">
        <authorList>
            <person name="Lanie J.A."/>
            <person name="Ng W.-L."/>
            <person name="Kazmierczak K.M."/>
            <person name="Andrzejewski T.M."/>
            <person name="Davidsen T.M."/>
            <person name="Wayne K.J."/>
            <person name="Tettelin H."/>
            <person name="Glass J.I."/>
            <person name="Rusch D."/>
            <person name="Podicherti R."/>
            <person name="Tsui H.-C.T."/>
            <person name="Winkler M.E."/>
        </authorList>
    </citation>
    <scope>NUCLEOTIDE SEQUENCE</scope>
</reference>
<proteinExistence type="predicted"/>
<evidence type="ECO:0000256" key="3">
    <source>
        <dbReference type="ARBA" id="ARBA00023163"/>
    </source>
</evidence>
<dbReference type="PANTHER" id="PTHR42756:SF1">
    <property type="entry name" value="TRANSCRIPTIONAL REPRESSOR OF EMRAB OPERON"/>
    <property type="match status" value="1"/>
</dbReference>
<dbReference type="InterPro" id="IPR000835">
    <property type="entry name" value="HTH_MarR-typ"/>
</dbReference>
<evidence type="ECO:0000256" key="1">
    <source>
        <dbReference type="ARBA" id="ARBA00023015"/>
    </source>
</evidence>
<evidence type="ECO:0000259" key="4">
    <source>
        <dbReference type="PROSITE" id="PS50995"/>
    </source>
</evidence>
<dbReference type="GO" id="GO:0003677">
    <property type="term" value="F:DNA binding"/>
    <property type="evidence" value="ECO:0007669"/>
    <property type="project" value="UniProtKB-KW"/>
</dbReference>
<dbReference type="EMBL" id="UINC01143789">
    <property type="protein sequence ID" value="SVD32921.1"/>
    <property type="molecule type" value="Genomic_DNA"/>
</dbReference>
<feature type="domain" description="HTH marR-type" evidence="4">
    <location>
        <begin position="9"/>
        <end position="141"/>
    </location>
</feature>
<dbReference type="SMART" id="SM00347">
    <property type="entry name" value="HTH_MARR"/>
    <property type="match status" value="1"/>
</dbReference>
<dbReference type="PRINTS" id="PR00598">
    <property type="entry name" value="HTHMARR"/>
</dbReference>
<evidence type="ECO:0000256" key="2">
    <source>
        <dbReference type="ARBA" id="ARBA00023125"/>
    </source>
</evidence>
<name>A0A382UGS5_9ZZZZ</name>
<dbReference type="AlphaFoldDB" id="A0A382UGS5"/>
<evidence type="ECO:0000313" key="5">
    <source>
        <dbReference type="EMBL" id="SVD32921.1"/>
    </source>
</evidence>
<dbReference type="InterPro" id="IPR036388">
    <property type="entry name" value="WH-like_DNA-bd_sf"/>
</dbReference>